<accession>A0A6M5YTW2</accession>
<keyword evidence="2" id="KW-1185">Reference proteome</keyword>
<gene>
    <name evidence="1" type="ORF">FTUN_4250</name>
</gene>
<reference evidence="2" key="1">
    <citation type="submission" date="2020-05" db="EMBL/GenBank/DDBJ databases">
        <title>Frigoriglobus tundricola gen. nov., sp. nov., a psychrotolerant cellulolytic planctomycete of the family Gemmataceae with two divergent copies of 16S rRNA gene.</title>
        <authorList>
            <person name="Kulichevskaya I.S."/>
            <person name="Ivanova A.A."/>
            <person name="Naumoff D.G."/>
            <person name="Beletsky A.V."/>
            <person name="Rijpstra W.I.C."/>
            <person name="Sinninghe Damste J.S."/>
            <person name="Mardanov A.V."/>
            <person name="Ravin N.V."/>
            <person name="Dedysh S.N."/>
        </authorList>
    </citation>
    <scope>NUCLEOTIDE SEQUENCE [LARGE SCALE GENOMIC DNA]</scope>
    <source>
        <strain evidence="2">PL17</strain>
    </source>
</reference>
<name>A0A6M5YTW2_9BACT</name>
<dbReference type="Proteomes" id="UP000503447">
    <property type="component" value="Chromosome"/>
</dbReference>
<sequence>MIVKSRGREVLGLYEGRLFARILRDPAGEPVHGQPRYLLATEPLMMEAFT</sequence>
<dbReference type="AlphaFoldDB" id="A0A6M5YTW2"/>
<dbReference type="KEGG" id="ftj:FTUN_4250"/>
<proteinExistence type="predicted"/>
<organism evidence="1 2">
    <name type="scientific">Frigoriglobus tundricola</name>
    <dbReference type="NCBI Taxonomy" id="2774151"/>
    <lineage>
        <taxon>Bacteria</taxon>
        <taxon>Pseudomonadati</taxon>
        <taxon>Planctomycetota</taxon>
        <taxon>Planctomycetia</taxon>
        <taxon>Gemmatales</taxon>
        <taxon>Gemmataceae</taxon>
        <taxon>Frigoriglobus</taxon>
    </lineage>
</organism>
<evidence type="ECO:0000313" key="2">
    <source>
        <dbReference type="Proteomes" id="UP000503447"/>
    </source>
</evidence>
<evidence type="ECO:0000313" key="1">
    <source>
        <dbReference type="EMBL" id="QJW96691.1"/>
    </source>
</evidence>
<protein>
    <submittedName>
        <fullName evidence="1">Uncharacterized protein</fullName>
    </submittedName>
</protein>
<dbReference type="EMBL" id="CP053452">
    <property type="protein sequence ID" value="QJW96691.1"/>
    <property type="molecule type" value="Genomic_DNA"/>
</dbReference>